<organism evidence="4 5">
    <name type="scientific">Prevotella vespertina</name>
    <dbReference type="NCBI Taxonomy" id="2608404"/>
    <lineage>
        <taxon>Bacteria</taxon>
        <taxon>Pseudomonadati</taxon>
        <taxon>Bacteroidota</taxon>
        <taxon>Bacteroidia</taxon>
        <taxon>Bacteroidales</taxon>
        <taxon>Prevotellaceae</taxon>
        <taxon>Prevotella</taxon>
    </lineage>
</organism>
<keyword evidence="1" id="KW-0328">Glycosyltransferase</keyword>
<evidence type="ECO:0000259" key="3">
    <source>
        <dbReference type="Pfam" id="PF00535"/>
    </source>
</evidence>
<feature type="domain" description="Glycosyltransferase 2-like" evidence="3">
    <location>
        <begin position="4"/>
        <end position="166"/>
    </location>
</feature>
<accession>A0A7C9LUU9</accession>
<dbReference type="Pfam" id="PF00535">
    <property type="entry name" value="Glycos_transf_2"/>
    <property type="match status" value="1"/>
</dbReference>
<evidence type="ECO:0000256" key="2">
    <source>
        <dbReference type="ARBA" id="ARBA00022679"/>
    </source>
</evidence>
<sequence>MLLSIIIPIYRVEDTIQRCLESVLMQLDDRMELIIIDDGSPDDSAKIASRMIQGRANCTLIHQSNQGLSAARNTGLEHAQGEYVTFIDSDDFIQEGTIEALLAVLDMHPEYDILEYPVVQHHGNKQCEKLLTFSEKAFTSARDYWLGGGYLHTYACNKYYRRRLFEGVRYPVGKVFEDAYTLPFLLAKASVIGTTGRGLYYYTDNPQGITARAGGQELTHLLEAHLRHLAQWGTLTAAYYESLLNIQMDVYEATKAAPVLPVLPYKGTTKLLILHLIGLKRLCQLNQFIHKMGLRNR</sequence>
<protein>
    <submittedName>
        <fullName evidence="4">Glycosyltransferase family 2 protein</fullName>
    </submittedName>
</protein>
<dbReference type="PANTHER" id="PTHR22916:SF51">
    <property type="entry name" value="GLYCOSYLTRANSFERASE EPSH-RELATED"/>
    <property type="match status" value="1"/>
</dbReference>
<proteinExistence type="predicted"/>
<dbReference type="RefSeq" id="WP_155716603.1">
    <property type="nucleotide sequence ID" value="NZ_VVIQ01000014.1"/>
</dbReference>
<dbReference type="EMBL" id="VVIQ01000014">
    <property type="protein sequence ID" value="MUL28759.1"/>
    <property type="molecule type" value="Genomic_DNA"/>
</dbReference>
<dbReference type="Proteomes" id="UP000482295">
    <property type="component" value="Unassembled WGS sequence"/>
</dbReference>
<keyword evidence="5" id="KW-1185">Reference proteome</keyword>
<name>A0A7C9LUU9_9BACT</name>
<dbReference type="AlphaFoldDB" id="A0A7C9LUU9"/>
<dbReference type="Gene3D" id="3.90.550.10">
    <property type="entry name" value="Spore Coat Polysaccharide Biosynthesis Protein SpsA, Chain A"/>
    <property type="match status" value="1"/>
</dbReference>
<evidence type="ECO:0000313" key="5">
    <source>
        <dbReference type="Proteomes" id="UP000482295"/>
    </source>
</evidence>
<dbReference type="InterPro" id="IPR029044">
    <property type="entry name" value="Nucleotide-diphossugar_trans"/>
</dbReference>
<dbReference type="GO" id="GO:0016758">
    <property type="term" value="F:hexosyltransferase activity"/>
    <property type="evidence" value="ECO:0007669"/>
    <property type="project" value="UniProtKB-ARBA"/>
</dbReference>
<evidence type="ECO:0000313" key="4">
    <source>
        <dbReference type="EMBL" id="MUL28759.1"/>
    </source>
</evidence>
<dbReference type="SUPFAM" id="SSF53448">
    <property type="entry name" value="Nucleotide-diphospho-sugar transferases"/>
    <property type="match status" value="1"/>
</dbReference>
<keyword evidence="2 4" id="KW-0808">Transferase</keyword>
<evidence type="ECO:0000256" key="1">
    <source>
        <dbReference type="ARBA" id="ARBA00022676"/>
    </source>
</evidence>
<dbReference type="CDD" id="cd00761">
    <property type="entry name" value="Glyco_tranf_GTA_type"/>
    <property type="match status" value="1"/>
</dbReference>
<reference evidence="4 5" key="1">
    <citation type="submission" date="2019-09" db="EMBL/GenBank/DDBJ databases">
        <title>Prevotella A2879 sp. nov., isolated from an abscess of a patient.</title>
        <authorList>
            <person name="Buhl M."/>
            <person name="Oberhettinger P."/>
        </authorList>
    </citation>
    <scope>NUCLEOTIDE SEQUENCE [LARGE SCALE GENOMIC DNA]</scope>
    <source>
        <strain evidence="4 5">A2879</strain>
    </source>
</reference>
<comment type="caution">
    <text evidence="4">The sequence shown here is derived from an EMBL/GenBank/DDBJ whole genome shotgun (WGS) entry which is preliminary data.</text>
</comment>
<dbReference type="InterPro" id="IPR001173">
    <property type="entry name" value="Glyco_trans_2-like"/>
</dbReference>
<gene>
    <name evidence="4" type="ORF">F0475_10715</name>
</gene>
<dbReference type="PANTHER" id="PTHR22916">
    <property type="entry name" value="GLYCOSYLTRANSFERASE"/>
    <property type="match status" value="1"/>
</dbReference>